<dbReference type="InterPro" id="IPR013320">
    <property type="entry name" value="ConA-like_dom_sf"/>
</dbReference>
<evidence type="ECO:0000259" key="1">
    <source>
        <dbReference type="PROSITE" id="PS51304"/>
    </source>
</evidence>
<dbReference type="EMBL" id="JATN01000322">
    <property type="protein sequence ID" value="EUC54694.1"/>
    <property type="molecule type" value="Genomic_DNA"/>
</dbReference>
<protein>
    <submittedName>
        <fullName evidence="2">Galactoside-binding lectin protein</fullName>
    </submittedName>
</protein>
<organism evidence="2 3">
    <name type="scientific">Rhizoctonia solani AG-3 Rhs1AP</name>
    <dbReference type="NCBI Taxonomy" id="1086054"/>
    <lineage>
        <taxon>Eukaryota</taxon>
        <taxon>Fungi</taxon>
        <taxon>Dikarya</taxon>
        <taxon>Basidiomycota</taxon>
        <taxon>Agaricomycotina</taxon>
        <taxon>Agaricomycetes</taxon>
        <taxon>Cantharellales</taxon>
        <taxon>Ceratobasidiaceae</taxon>
        <taxon>Rhizoctonia</taxon>
    </lineage>
</organism>
<comment type="caution">
    <text evidence="2">The sequence shown here is derived from an EMBL/GenBank/DDBJ whole genome shotgun (WGS) entry which is preliminary data.</text>
</comment>
<keyword evidence="2" id="KW-0430">Lectin</keyword>
<dbReference type="Gene3D" id="2.60.120.200">
    <property type="match status" value="1"/>
</dbReference>
<dbReference type="OrthoDB" id="10383354at2759"/>
<feature type="domain" description="Galectin" evidence="1">
    <location>
        <begin position="11"/>
        <end position="153"/>
    </location>
</feature>
<dbReference type="PROSITE" id="PS51304">
    <property type="entry name" value="GALECTIN"/>
    <property type="match status" value="1"/>
</dbReference>
<evidence type="ECO:0000313" key="2">
    <source>
        <dbReference type="EMBL" id="EUC54694.1"/>
    </source>
</evidence>
<gene>
    <name evidence="2" type="ORF">RSOL_067040</name>
</gene>
<dbReference type="Proteomes" id="UP000030108">
    <property type="component" value="Unassembled WGS sequence"/>
</dbReference>
<evidence type="ECO:0000313" key="3">
    <source>
        <dbReference type="Proteomes" id="UP000030108"/>
    </source>
</evidence>
<dbReference type="SUPFAM" id="SSF49899">
    <property type="entry name" value="Concanavalin A-like lectins/glucanases"/>
    <property type="match status" value="1"/>
</dbReference>
<accession>X8IZN8</accession>
<dbReference type="AlphaFoldDB" id="X8IZN8"/>
<sequence length="155" mass="17511">MARPFTVQNGVSHAIEPSVGEYGIIQILSTCPPLDDGRDYTSINLKDDKDNTLLHMSFRPHQGFIAVNQKVANKDWDYSKEIRVPFKENLPSRKLAKITILDRGDNYFIVFTDGPGLKYPKVSSLVNKNVSSIDYHIQDECPIFSELLSVRANVI</sequence>
<dbReference type="InterPro" id="IPR001079">
    <property type="entry name" value="Galectin_CRD"/>
</dbReference>
<feature type="non-terminal residue" evidence="2">
    <location>
        <position position="155"/>
    </location>
</feature>
<name>X8IZN8_9AGAM</name>
<dbReference type="GO" id="GO:0030246">
    <property type="term" value="F:carbohydrate binding"/>
    <property type="evidence" value="ECO:0007669"/>
    <property type="project" value="UniProtKB-KW"/>
</dbReference>
<reference evidence="3" key="1">
    <citation type="journal article" date="2014" name="Genome Announc.">
        <title>Draft genome sequence of the plant-pathogenic soil fungus Rhizoctonia solani anastomosis group 3 strain Rhs1AP.</title>
        <authorList>
            <person name="Cubeta M.A."/>
            <person name="Thomas E."/>
            <person name="Dean R.A."/>
            <person name="Jabaji S."/>
            <person name="Neate S.M."/>
            <person name="Tavantzis S."/>
            <person name="Toda T."/>
            <person name="Vilgalys R."/>
            <person name="Bharathan N."/>
            <person name="Fedorova-Abrams N."/>
            <person name="Pakala S.B."/>
            <person name="Pakala S.M."/>
            <person name="Zafar N."/>
            <person name="Joardar V."/>
            <person name="Losada L."/>
            <person name="Nierman W.C."/>
        </authorList>
    </citation>
    <scope>NUCLEOTIDE SEQUENCE [LARGE SCALE GENOMIC DNA]</scope>
    <source>
        <strain evidence="3">AG-3</strain>
    </source>
</reference>
<proteinExistence type="predicted"/>